<name>A0A6V7UF96_MELEN</name>
<dbReference type="InterPro" id="IPR003100">
    <property type="entry name" value="PAZ_dom"/>
</dbReference>
<proteinExistence type="predicted"/>
<feature type="domain" description="PAZ" evidence="1">
    <location>
        <begin position="3"/>
        <end position="123"/>
    </location>
</feature>
<dbReference type="Proteomes" id="UP000580250">
    <property type="component" value="Unassembled WGS sequence"/>
</dbReference>
<evidence type="ECO:0000313" key="4">
    <source>
        <dbReference type="EMBL" id="CAD2174457.1"/>
    </source>
</evidence>
<dbReference type="Gene3D" id="2.170.260.10">
    <property type="entry name" value="paz domain"/>
    <property type="match status" value="1"/>
</dbReference>
<evidence type="ECO:0000313" key="6">
    <source>
        <dbReference type="Proteomes" id="UP000580250"/>
    </source>
</evidence>
<evidence type="ECO:0000313" key="3">
    <source>
        <dbReference type="EMBL" id="CAD2156450.1"/>
    </source>
</evidence>
<dbReference type="EMBL" id="CAJEWN010000062">
    <property type="protein sequence ID" value="CAD2156450.1"/>
    <property type="molecule type" value="Genomic_DNA"/>
</dbReference>
<dbReference type="EMBL" id="CAJEWN010000236">
    <property type="protein sequence ID" value="CAD2174458.1"/>
    <property type="molecule type" value="Genomic_DNA"/>
</dbReference>
<protein>
    <recommendedName>
        <fullName evidence="1">PAZ domain-containing protein</fullName>
    </recommendedName>
</protein>
<sequence length="180" mass="21357">MVRVIDEIARLLECSVLSLSGHLVNPQTRIKVMKEFLDRKVQTTYLNKDYQRKKFLFGGLTRKGANRIRAYGRLRSHYNVTISQHFYTRHRIRLRNPYLNCVIDRRPFEKDRFYPLEVLEFIDEEHMDKINHLAVEMGRLTLQEDKSQSESISSLGSPTIFMNKEDDNEIYRGDLSQDKC</sequence>
<dbReference type="GO" id="GO:0003723">
    <property type="term" value="F:RNA binding"/>
    <property type="evidence" value="ECO:0007669"/>
    <property type="project" value="InterPro"/>
</dbReference>
<organism evidence="3 6">
    <name type="scientific">Meloidogyne enterolobii</name>
    <name type="common">Root-knot nematode worm</name>
    <name type="synonym">Meloidogyne mayaguensis</name>
    <dbReference type="NCBI Taxonomy" id="390850"/>
    <lineage>
        <taxon>Eukaryota</taxon>
        <taxon>Metazoa</taxon>
        <taxon>Ecdysozoa</taxon>
        <taxon>Nematoda</taxon>
        <taxon>Chromadorea</taxon>
        <taxon>Rhabditida</taxon>
        <taxon>Tylenchina</taxon>
        <taxon>Tylenchomorpha</taxon>
        <taxon>Tylenchoidea</taxon>
        <taxon>Meloidogynidae</taxon>
        <taxon>Meloidogyninae</taxon>
        <taxon>Meloidogyne</taxon>
    </lineage>
</organism>
<dbReference type="CDD" id="cd02846">
    <property type="entry name" value="PAZ_argonaute_like"/>
    <property type="match status" value="1"/>
</dbReference>
<dbReference type="EMBL" id="CAJEWN010000062">
    <property type="protein sequence ID" value="CAD2156448.1"/>
    <property type="molecule type" value="Genomic_DNA"/>
</dbReference>
<dbReference type="AlphaFoldDB" id="A0A6V7UF96"/>
<accession>A0A6V7UF96</accession>
<evidence type="ECO:0000313" key="5">
    <source>
        <dbReference type="EMBL" id="CAD2174458.1"/>
    </source>
</evidence>
<dbReference type="InterPro" id="IPR036085">
    <property type="entry name" value="PAZ_dom_sf"/>
</dbReference>
<gene>
    <name evidence="2" type="ORF">MENT_LOCUS12241</name>
    <name evidence="3" type="ORF">MENT_LOCUS12242</name>
    <name evidence="4" type="ORF">MENT_LOCUS26118</name>
    <name evidence="5" type="ORF">MENT_LOCUS26119</name>
</gene>
<dbReference type="OrthoDB" id="10252740at2759"/>
<dbReference type="PROSITE" id="PS50821">
    <property type="entry name" value="PAZ"/>
    <property type="match status" value="1"/>
</dbReference>
<evidence type="ECO:0000313" key="2">
    <source>
        <dbReference type="EMBL" id="CAD2156448.1"/>
    </source>
</evidence>
<dbReference type="EMBL" id="CAJEWN010000236">
    <property type="protein sequence ID" value="CAD2174457.1"/>
    <property type="molecule type" value="Genomic_DNA"/>
</dbReference>
<comment type="caution">
    <text evidence="3">The sequence shown here is derived from an EMBL/GenBank/DDBJ whole genome shotgun (WGS) entry which is preliminary data.</text>
</comment>
<dbReference type="SUPFAM" id="SSF101690">
    <property type="entry name" value="PAZ domain"/>
    <property type="match status" value="1"/>
</dbReference>
<evidence type="ECO:0000259" key="1">
    <source>
        <dbReference type="PROSITE" id="PS50821"/>
    </source>
</evidence>
<reference evidence="3 6" key="1">
    <citation type="submission" date="2020-08" db="EMBL/GenBank/DDBJ databases">
        <authorList>
            <person name="Koutsovoulos G."/>
            <person name="Danchin GJ E."/>
        </authorList>
    </citation>
    <scope>NUCLEOTIDE SEQUENCE [LARGE SCALE GENOMIC DNA]</scope>
</reference>